<evidence type="ECO:0000256" key="3">
    <source>
        <dbReference type="ARBA" id="ARBA00022692"/>
    </source>
</evidence>
<dbReference type="EMBL" id="JAFCIX010000438">
    <property type="protein sequence ID" value="KAH6589982.1"/>
    <property type="molecule type" value="Genomic_DNA"/>
</dbReference>
<evidence type="ECO:0000256" key="4">
    <source>
        <dbReference type="ARBA" id="ARBA00022729"/>
    </source>
</evidence>
<comment type="subcellular location">
    <subcellularLocation>
        <location evidence="7">Endomembrane system</location>
        <topology evidence="7">Single-pass membrane protein</topology>
    </subcellularLocation>
    <subcellularLocation>
        <location evidence="1 8">Membrane</location>
        <topology evidence="1 8">Single-pass type I membrane protein</topology>
    </subcellularLocation>
</comment>
<keyword evidence="5 9" id="KW-1133">Transmembrane helix</keyword>
<keyword evidence="6 9" id="KW-0472">Membrane</keyword>
<reference evidence="12 13" key="1">
    <citation type="submission" date="2021-02" db="EMBL/GenBank/DDBJ databases">
        <title>Variation within the Batrachochytrium salamandrivorans European outbreak.</title>
        <authorList>
            <person name="Kelly M."/>
            <person name="Pasmans F."/>
            <person name="Shea T.P."/>
            <person name="Munoz J.F."/>
            <person name="Carranza S."/>
            <person name="Cuomo C.A."/>
            <person name="Martel A."/>
        </authorList>
    </citation>
    <scope>NUCLEOTIDE SEQUENCE [LARGE SCALE GENOMIC DNA]</scope>
    <source>
        <strain evidence="12 13">AMFP18/2</strain>
    </source>
</reference>
<evidence type="ECO:0000256" key="6">
    <source>
        <dbReference type="ARBA" id="ARBA00023136"/>
    </source>
</evidence>
<dbReference type="InterPro" id="IPR036598">
    <property type="entry name" value="GOLD_dom_sf"/>
</dbReference>
<dbReference type="SMART" id="SM01190">
    <property type="entry name" value="EMP24_GP25L"/>
    <property type="match status" value="1"/>
</dbReference>
<evidence type="ECO:0000256" key="8">
    <source>
        <dbReference type="RuleBase" id="RU003827"/>
    </source>
</evidence>
<evidence type="ECO:0000256" key="1">
    <source>
        <dbReference type="ARBA" id="ARBA00004479"/>
    </source>
</evidence>
<evidence type="ECO:0000313" key="12">
    <source>
        <dbReference type="EMBL" id="KAH6589982.1"/>
    </source>
</evidence>
<evidence type="ECO:0000256" key="7">
    <source>
        <dbReference type="ARBA" id="ARBA00037847"/>
    </source>
</evidence>
<evidence type="ECO:0000256" key="9">
    <source>
        <dbReference type="SAM" id="Phobius"/>
    </source>
</evidence>
<keyword evidence="4 10" id="KW-0732">Signal</keyword>
<feature type="signal peptide" evidence="10">
    <location>
        <begin position="1"/>
        <end position="21"/>
    </location>
</feature>
<dbReference type="PROSITE" id="PS50866">
    <property type="entry name" value="GOLD"/>
    <property type="match status" value="1"/>
</dbReference>
<dbReference type="Proteomes" id="UP001648503">
    <property type="component" value="Unassembled WGS sequence"/>
</dbReference>
<dbReference type="PANTHER" id="PTHR22811">
    <property type="entry name" value="TRANSMEMBRANE EMP24 DOMAIN-CONTAINING PROTEIN"/>
    <property type="match status" value="1"/>
</dbReference>
<gene>
    <name evidence="12" type="ORF">BASA50_009683</name>
</gene>
<evidence type="ECO:0000313" key="13">
    <source>
        <dbReference type="Proteomes" id="UP001648503"/>
    </source>
</evidence>
<dbReference type="InterPro" id="IPR015720">
    <property type="entry name" value="Emp24-like"/>
</dbReference>
<comment type="caution">
    <text evidence="12">The sequence shown here is derived from an EMBL/GenBank/DDBJ whole genome shotgun (WGS) entry which is preliminary data.</text>
</comment>
<organism evidence="12 13">
    <name type="scientific">Batrachochytrium salamandrivorans</name>
    <dbReference type="NCBI Taxonomy" id="1357716"/>
    <lineage>
        <taxon>Eukaryota</taxon>
        <taxon>Fungi</taxon>
        <taxon>Fungi incertae sedis</taxon>
        <taxon>Chytridiomycota</taxon>
        <taxon>Chytridiomycota incertae sedis</taxon>
        <taxon>Chytridiomycetes</taxon>
        <taxon>Rhizophydiales</taxon>
        <taxon>Rhizophydiales incertae sedis</taxon>
        <taxon>Batrachochytrium</taxon>
    </lineage>
</organism>
<evidence type="ECO:0000256" key="10">
    <source>
        <dbReference type="SAM" id="SignalP"/>
    </source>
</evidence>
<comment type="similarity">
    <text evidence="2 8">Belongs to the EMP24/GP25L family.</text>
</comment>
<evidence type="ECO:0000256" key="2">
    <source>
        <dbReference type="ARBA" id="ARBA00007104"/>
    </source>
</evidence>
<proteinExistence type="inferred from homology"/>
<accession>A0ABQ8F0K6</accession>
<protein>
    <recommendedName>
        <fullName evidence="11">GOLD domain-containing protein</fullName>
    </recommendedName>
</protein>
<evidence type="ECO:0000256" key="5">
    <source>
        <dbReference type="ARBA" id="ARBA00022989"/>
    </source>
</evidence>
<feature type="transmembrane region" description="Helical" evidence="9">
    <location>
        <begin position="193"/>
        <end position="219"/>
    </location>
</feature>
<feature type="domain" description="GOLD" evidence="11">
    <location>
        <begin position="33"/>
        <end position="116"/>
    </location>
</feature>
<name>A0ABQ8F0K6_9FUNG</name>
<evidence type="ECO:0000259" key="11">
    <source>
        <dbReference type="PROSITE" id="PS50866"/>
    </source>
</evidence>
<dbReference type="SUPFAM" id="SSF101576">
    <property type="entry name" value="Supernatant protein factor (SPF), C-terminal domain"/>
    <property type="match status" value="1"/>
</dbReference>
<dbReference type="Pfam" id="PF01105">
    <property type="entry name" value="EMP24_GP25L"/>
    <property type="match status" value="1"/>
</dbReference>
<sequence>MLLGLLAIVSSMLLLATPAAATTVTYKMAPHERACFFTEAKQKGEKVAFYFAVQSGGQFDIDFEIMDSRQVVILKATGERQGDYVFAAREPGEFTICFSNTMSTFAEKVIDFDVTSEHETPSVGAKSKLVEAVGVTGVSTNDKSEDLKKSIEKLNEPVKILLNSISTISRNQREFLTTERRSIFVVKAIESRIFWFAIAESLMVVAMSVAQVFAIQTFFSKGGRTRV</sequence>
<keyword evidence="3 8" id="KW-0812">Transmembrane</keyword>
<dbReference type="InterPro" id="IPR009038">
    <property type="entry name" value="GOLD_dom"/>
</dbReference>
<feature type="chain" id="PRO_5047402102" description="GOLD domain-containing protein" evidence="10">
    <location>
        <begin position="22"/>
        <end position="227"/>
    </location>
</feature>
<keyword evidence="13" id="KW-1185">Reference proteome</keyword>